<evidence type="ECO:0000313" key="2">
    <source>
        <dbReference type="EMBL" id="MDI7924615.1"/>
    </source>
</evidence>
<accession>A0AAE3QIK5</accession>
<dbReference type="AlphaFoldDB" id="A0AAE3QIK5"/>
<comment type="caution">
    <text evidence="2">The sequence shown here is derived from an EMBL/GenBank/DDBJ whole genome shotgun (WGS) entry which is preliminary data.</text>
</comment>
<keyword evidence="3" id="KW-1185">Reference proteome</keyword>
<dbReference type="Proteomes" id="UP001161580">
    <property type="component" value="Unassembled WGS sequence"/>
</dbReference>
<feature type="transmembrane region" description="Helical" evidence="1">
    <location>
        <begin position="41"/>
        <end position="62"/>
    </location>
</feature>
<sequence length="87" mass="9624">MAMKTGEPSWKWRRLVTIAVVVWSFWMLVGLIDAIDSELNQIIATGLLILIGGSVGGYMGFATAQDVAAIWRTGRALPYRDEGEREP</sequence>
<keyword evidence="1" id="KW-1133">Transmembrane helix</keyword>
<gene>
    <name evidence="2" type="ORF">MRS75_21355</name>
</gene>
<name>A0AAE3QIK5_9HYPH</name>
<protein>
    <submittedName>
        <fullName evidence="2">Uncharacterized protein</fullName>
    </submittedName>
</protein>
<dbReference type="EMBL" id="JALDYZ010000016">
    <property type="protein sequence ID" value="MDI7924615.1"/>
    <property type="molecule type" value="Genomic_DNA"/>
</dbReference>
<evidence type="ECO:0000256" key="1">
    <source>
        <dbReference type="SAM" id="Phobius"/>
    </source>
</evidence>
<organism evidence="2 3">
    <name type="scientific">Ferirhizobium litorale</name>
    <dbReference type="NCBI Taxonomy" id="2927786"/>
    <lineage>
        <taxon>Bacteria</taxon>
        <taxon>Pseudomonadati</taxon>
        <taxon>Pseudomonadota</taxon>
        <taxon>Alphaproteobacteria</taxon>
        <taxon>Hyphomicrobiales</taxon>
        <taxon>Rhizobiaceae</taxon>
        <taxon>Ferirhizobium</taxon>
    </lineage>
</organism>
<proteinExistence type="predicted"/>
<reference evidence="2" key="1">
    <citation type="submission" date="2022-03" db="EMBL/GenBank/DDBJ databases">
        <title>Fererhizobium litorale gen. nov., sp. nov., isolated from sandy sediments of the Sea of Japan seashore.</title>
        <authorList>
            <person name="Romanenko L."/>
            <person name="Kurilenko V."/>
            <person name="Otstavnykh N."/>
            <person name="Svetashev V."/>
            <person name="Tekutyeva L."/>
            <person name="Isaeva M."/>
            <person name="Mikhailov V."/>
        </authorList>
    </citation>
    <scope>NUCLEOTIDE SEQUENCE</scope>
    <source>
        <strain evidence="2">KMM 9576</strain>
    </source>
</reference>
<keyword evidence="1" id="KW-0812">Transmembrane</keyword>
<keyword evidence="1" id="KW-0472">Membrane</keyword>
<evidence type="ECO:0000313" key="3">
    <source>
        <dbReference type="Proteomes" id="UP001161580"/>
    </source>
</evidence>
<dbReference type="RefSeq" id="WP_311794688.1">
    <property type="nucleotide sequence ID" value="NZ_JALDYZ010000016.1"/>
</dbReference>
<feature type="transmembrane region" description="Helical" evidence="1">
    <location>
        <begin position="12"/>
        <end position="35"/>
    </location>
</feature>